<accession>A0A449A5L3</accession>
<dbReference type="Proteomes" id="UP000289440">
    <property type="component" value="Chromosome"/>
</dbReference>
<dbReference type="EMBL" id="LR214951">
    <property type="protein sequence ID" value="VEU59443.1"/>
    <property type="molecule type" value="Genomic_DNA"/>
</dbReference>
<organism evidence="1 2">
    <name type="scientific">Mesomycoplasma neurolyticum</name>
    <dbReference type="NCBI Taxonomy" id="2120"/>
    <lineage>
        <taxon>Bacteria</taxon>
        <taxon>Bacillati</taxon>
        <taxon>Mycoplasmatota</taxon>
        <taxon>Mycoplasmoidales</taxon>
        <taxon>Metamycoplasmataceae</taxon>
        <taxon>Mesomycoplasma</taxon>
    </lineage>
</organism>
<sequence length="386" mass="46892">MITNEKQVWAIQKDISEKVHFFSPLAKKIKLMNWNEISPSYSWFEFYTINKQNKKHKTFRVDLLFPSFLWDFILDKVLNKNLEINGKNKRFNGANIEKYIFQNKDDVLNHFNKKVDDYEWNHFIDSLKTQDQYTTKSKTKGWYGSGVLRRFYIPTDKWFSKNKHSEIDQSIINEHITLVTFLWYKYTEKDLRIFAKNWLEKHLSNYLESEWYIKLSNNDFVLDINSTFKEPNYFNQRVTERIISEKAFFTRKKIKIPKIDYVKSSSASIEEVNKVILNYIIKQKLKIQDFTFFSEHLSLDNLNDFSHNKNYFLYLELLSTDIEKNKKINLQISFENNLIFLDNVSLLNKETMTKYQKYYYCEFKENSQNQNYIINLKWKISEKIKY</sequence>
<name>A0A449A5L3_9BACT</name>
<reference evidence="1 2" key="1">
    <citation type="submission" date="2019-01" db="EMBL/GenBank/DDBJ databases">
        <authorList>
            <consortium name="Pathogen Informatics"/>
        </authorList>
    </citation>
    <scope>NUCLEOTIDE SEQUENCE [LARGE SCALE GENOMIC DNA]</scope>
    <source>
        <strain evidence="1 2">NCTC10166</strain>
    </source>
</reference>
<dbReference type="AlphaFoldDB" id="A0A449A5L3"/>
<dbReference type="RefSeq" id="WP_129719832.1">
    <property type="nucleotide sequence ID" value="NZ_LR214951.1"/>
</dbReference>
<dbReference type="KEGG" id="mnu:NCTC10166_00416"/>
<protein>
    <submittedName>
        <fullName evidence="1">Uncharacterized protein</fullName>
    </submittedName>
</protein>
<evidence type="ECO:0000313" key="1">
    <source>
        <dbReference type="EMBL" id="VEU59443.1"/>
    </source>
</evidence>
<evidence type="ECO:0000313" key="2">
    <source>
        <dbReference type="Proteomes" id="UP000289440"/>
    </source>
</evidence>
<keyword evidence="2" id="KW-1185">Reference proteome</keyword>
<proteinExistence type="predicted"/>
<gene>
    <name evidence="1" type="ORF">NCTC10166_00416</name>
</gene>